<dbReference type="GO" id="GO:0008017">
    <property type="term" value="F:microtubule binding"/>
    <property type="evidence" value="ECO:0007669"/>
    <property type="project" value="TreeGrafter"/>
</dbReference>
<sequence>MALKIQKEYEMRFHDNFYTNVYLCTLNYPPQETFNSVFKKDMFVKNNKVGFQQVVYYLLEILDKDVLKQKISTWPLYDIRSENEYRNEVMKYVNELNTIYEDANIPNIATSHLITPGGFRFIKFIFKLSQFVLYQHLQRNICPTMLLPLQPSNLDDVTMEAIERVEKVASTINKSVNSVIKNFNQKFASIKVISHNIRNEIWIASDLNESYEGKLKLLKNVSKSKDSSTEISVDIFGTLNTLRLLKEKVERATVLNSYLENRPELTYNGELSCVVDPMRKIRIENNTLNLPNLLESFNLLLEQKCLEVKPTNKESLEKEIKRFSALNKKLESSFEGTNDVYSKSVKMLEKLRNDVKK</sequence>
<protein>
    <recommendedName>
        <fullName evidence="1">HAUS augmin-like complex subunit 6 N-terminal domain-containing protein</fullName>
    </recommendedName>
</protein>
<gene>
    <name evidence="2" type="ORF">RI129_002392</name>
</gene>
<name>A0AAN7VF82_9COLE</name>
<keyword evidence="3" id="KW-1185">Reference proteome</keyword>
<organism evidence="2 3">
    <name type="scientific">Pyrocoelia pectoralis</name>
    <dbReference type="NCBI Taxonomy" id="417401"/>
    <lineage>
        <taxon>Eukaryota</taxon>
        <taxon>Metazoa</taxon>
        <taxon>Ecdysozoa</taxon>
        <taxon>Arthropoda</taxon>
        <taxon>Hexapoda</taxon>
        <taxon>Insecta</taxon>
        <taxon>Pterygota</taxon>
        <taxon>Neoptera</taxon>
        <taxon>Endopterygota</taxon>
        <taxon>Coleoptera</taxon>
        <taxon>Polyphaga</taxon>
        <taxon>Elateriformia</taxon>
        <taxon>Elateroidea</taxon>
        <taxon>Lampyridae</taxon>
        <taxon>Lampyrinae</taxon>
        <taxon>Pyrocoelia</taxon>
    </lineage>
</organism>
<dbReference type="GO" id="GO:1990498">
    <property type="term" value="C:mitotic spindle microtubule"/>
    <property type="evidence" value="ECO:0007669"/>
    <property type="project" value="TreeGrafter"/>
</dbReference>
<feature type="domain" description="HAUS augmin-like complex subunit 6 N-terminal" evidence="1">
    <location>
        <begin position="17"/>
        <end position="224"/>
    </location>
</feature>
<dbReference type="GO" id="GO:0051225">
    <property type="term" value="P:spindle assembly"/>
    <property type="evidence" value="ECO:0007669"/>
    <property type="project" value="InterPro"/>
</dbReference>
<dbReference type="PANTHER" id="PTHR16151">
    <property type="entry name" value="HAUS AUGMIN-LIKE COMPLEX SUBUNIT 6"/>
    <property type="match status" value="1"/>
</dbReference>
<reference evidence="2 3" key="1">
    <citation type="journal article" date="2024" name="Insects">
        <title>An Improved Chromosome-Level Genome Assembly of the Firefly Pyrocoelia pectoralis.</title>
        <authorList>
            <person name="Fu X."/>
            <person name="Meyer-Rochow V.B."/>
            <person name="Ballantyne L."/>
            <person name="Zhu X."/>
        </authorList>
    </citation>
    <scope>NUCLEOTIDE SEQUENCE [LARGE SCALE GENOMIC DNA]</scope>
    <source>
        <strain evidence="2">XCY_ONT2</strain>
    </source>
</reference>
<dbReference type="InterPro" id="IPR026797">
    <property type="entry name" value="HAUS_6"/>
</dbReference>
<dbReference type="Pfam" id="PF14661">
    <property type="entry name" value="HAUS6_N"/>
    <property type="match status" value="1"/>
</dbReference>
<evidence type="ECO:0000313" key="2">
    <source>
        <dbReference type="EMBL" id="KAK5647500.1"/>
    </source>
</evidence>
<dbReference type="PANTHER" id="PTHR16151:SF2">
    <property type="entry name" value="HAUS AUGMIN-LIKE COMPLEX SUBUNIT 6"/>
    <property type="match status" value="1"/>
</dbReference>
<comment type="caution">
    <text evidence="2">The sequence shown here is derived from an EMBL/GenBank/DDBJ whole genome shotgun (WGS) entry which is preliminary data.</text>
</comment>
<dbReference type="EMBL" id="JAVRBK010000002">
    <property type="protein sequence ID" value="KAK5647500.1"/>
    <property type="molecule type" value="Genomic_DNA"/>
</dbReference>
<dbReference type="Proteomes" id="UP001329430">
    <property type="component" value="Chromosome 2"/>
</dbReference>
<dbReference type="AlphaFoldDB" id="A0AAN7VF82"/>
<proteinExistence type="predicted"/>
<dbReference type="InterPro" id="IPR028163">
    <property type="entry name" value="HAUS_6_N"/>
</dbReference>
<accession>A0AAN7VF82</accession>
<evidence type="ECO:0000313" key="3">
    <source>
        <dbReference type="Proteomes" id="UP001329430"/>
    </source>
</evidence>
<evidence type="ECO:0000259" key="1">
    <source>
        <dbReference type="Pfam" id="PF14661"/>
    </source>
</evidence>
<dbReference type="GO" id="GO:0070652">
    <property type="term" value="C:HAUS complex"/>
    <property type="evidence" value="ECO:0007669"/>
    <property type="project" value="InterPro"/>
</dbReference>